<dbReference type="GO" id="GO:0003677">
    <property type="term" value="F:DNA binding"/>
    <property type="evidence" value="ECO:0007669"/>
    <property type="project" value="InterPro"/>
</dbReference>
<gene>
    <name evidence="2" type="ORF">A3J43_00630</name>
</gene>
<dbReference type="STRING" id="1802397.A3J43_00630"/>
<organism evidence="2 3">
    <name type="scientific">Candidatus Uhrbacteria bacterium RIFCSPHIGHO2_12_FULL_54_23</name>
    <dbReference type="NCBI Taxonomy" id="1802397"/>
    <lineage>
        <taxon>Bacteria</taxon>
        <taxon>Candidatus Uhriibacteriota</taxon>
    </lineage>
</organism>
<name>A0A1F7UL45_9BACT</name>
<dbReference type="Pfam" id="PF04986">
    <property type="entry name" value="Y2_Tnp"/>
    <property type="match status" value="1"/>
</dbReference>
<dbReference type="GO" id="GO:0004803">
    <property type="term" value="F:transposase activity"/>
    <property type="evidence" value="ECO:0007669"/>
    <property type="project" value="InterPro"/>
</dbReference>
<protein>
    <recommendedName>
        <fullName evidence="1">Transposase IS801/IS1294 domain-containing protein</fullName>
    </recommendedName>
</protein>
<dbReference type="AlphaFoldDB" id="A0A1F7UL45"/>
<accession>A0A1F7UL45</accession>
<feature type="domain" description="Transposase IS801/IS1294" evidence="1">
    <location>
        <begin position="11"/>
        <end position="65"/>
    </location>
</feature>
<evidence type="ECO:0000259" key="1">
    <source>
        <dbReference type="Pfam" id="PF04986"/>
    </source>
</evidence>
<dbReference type="EMBL" id="MGEF01000031">
    <property type="protein sequence ID" value="OGL78464.1"/>
    <property type="molecule type" value="Genomic_DNA"/>
</dbReference>
<sequence length="92" mass="11059">MSRNIFWFLHRNYVTFEYEDRTEGQERKPLRMRVEEFIARLVVHIHDKHFRQIRHYGIYATRTRKEDIALARKLLNEAAKPEVAPMTGACNA</sequence>
<dbReference type="GO" id="GO:0006313">
    <property type="term" value="P:DNA transposition"/>
    <property type="evidence" value="ECO:0007669"/>
    <property type="project" value="InterPro"/>
</dbReference>
<comment type="caution">
    <text evidence="2">The sequence shown here is derived from an EMBL/GenBank/DDBJ whole genome shotgun (WGS) entry which is preliminary data.</text>
</comment>
<proteinExistence type="predicted"/>
<reference evidence="2 3" key="1">
    <citation type="journal article" date="2016" name="Nat. Commun.">
        <title>Thousands of microbial genomes shed light on interconnected biogeochemical processes in an aquifer system.</title>
        <authorList>
            <person name="Anantharaman K."/>
            <person name="Brown C.T."/>
            <person name="Hug L.A."/>
            <person name="Sharon I."/>
            <person name="Castelle C.J."/>
            <person name="Probst A.J."/>
            <person name="Thomas B.C."/>
            <person name="Singh A."/>
            <person name="Wilkins M.J."/>
            <person name="Karaoz U."/>
            <person name="Brodie E.L."/>
            <person name="Williams K.H."/>
            <person name="Hubbard S.S."/>
            <person name="Banfield J.F."/>
        </authorList>
    </citation>
    <scope>NUCLEOTIDE SEQUENCE [LARGE SCALE GENOMIC DNA]</scope>
</reference>
<evidence type="ECO:0000313" key="2">
    <source>
        <dbReference type="EMBL" id="OGL78464.1"/>
    </source>
</evidence>
<evidence type="ECO:0000313" key="3">
    <source>
        <dbReference type="Proteomes" id="UP000176604"/>
    </source>
</evidence>
<dbReference type="InterPro" id="IPR007069">
    <property type="entry name" value="Transposase_32"/>
</dbReference>
<dbReference type="Proteomes" id="UP000176604">
    <property type="component" value="Unassembled WGS sequence"/>
</dbReference>